<evidence type="ECO:0000256" key="1">
    <source>
        <dbReference type="SAM" id="MobiDB-lite"/>
    </source>
</evidence>
<accession>A0A3M6VSE8</accession>
<keyword evidence="4" id="KW-1185">Reference proteome</keyword>
<evidence type="ECO:0000313" key="5">
    <source>
        <dbReference type="Proteomes" id="UP000286097"/>
    </source>
</evidence>
<dbReference type="Proteomes" id="UP000282087">
    <property type="component" value="Unassembled WGS sequence"/>
</dbReference>
<dbReference type="EMBL" id="QKXF01000443">
    <property type="protein sequence ID" value="RQM11314.1"/>
    <property type="molecule type" value="Genomic_DNA"/>
</dbReference>
<protein>
    <submittedName>
        <fullName evidence="2">Uncharacterized protein</fullName>
    </submittedName>
</protein>
<proteinExistence type="predicted"/>
<feature type="compositionally biased region" description="Polar residues" evidence="1">
    <location>
        <begin position="9"/>
        <end position="22"/>
    </location>
</feature>
<dbReference type="EMBL" id="QLLG01000014">
    <property type="protein sequence ID" value="RMX69775.1"/>
    <property type="molecule type" value="Genomic_DNA"/>
</dbReference>
<evidence type="ECO:0000313" key="4">
    <source>
        <dbReference type="Proteomes" id="UP000282087"/>
    </source>
</evidence>
<comment type="caution">
    <text evidence="2">The sequence shown here is derived from an EMBL/GenBank/DDBJ whole genome shotgun (WGS) entry which is preliminary data.</text>
</comment>
<feature type="region of interest" description="Disordered" evidence="1">
    <location>
        <begin position="1"/>
        <end position="22"/>
    </location>
</feature>
<sequence>MSLRRRFSGNVSMWESQPKTNGKSYMKAELQSVNAIVSEKHLGEVVACRASGNKSAIEAAH</sequence>
<dbReference type="Proteomes" id="UP000286097">
    <property type="component" value="Unassembled WGS sequence"/>
</dbReference>
<reference evidence="4 5" key="1">
    <citation type="submission" date="2018-06" db="EMBL/GenBank/DDBJ databases">
        <title>Comparative genomics of downy mildews reveals potential adaptations to biotrophy.</title>
        <authorList>
            <person name="Fletcher K."/>
            <person name="Klosterman S.J."/>
            <person name="Derevnina L."/>
            <person name="Martin F."/>
            <person name="Koike S."/>
            <person name="Reyes Chin-Wo S."/>
            <person name="Mou B."/>
            <person name="Michelmore R."/>
        </authorList>
    </citation>
    <scope>NUCLEOTIDE SEQUENCE [LARGE SCALE GENOMIC DNA]</scope>
    <source>
        <strain evidence="3 5">R13</strain>
        <strain evidence="2 4">R14</strain>
    </source>
</reference>
<gene>
    <name evidence="3" type="ORF">DD237_000800</name>
    <name evidence="2" type="ORF">DD238_001835</name>
</gene>
<dbReference type="AlphaFoldDB" id="A0A3M6VSE8"/>
<evidence type="ECO:0000313" key="2">
    <source>
        <dbReference type="EMBL" id="RMX69775.1"/>
    </source>
</evidence>
<evidence type="ECO:0000313" key="3">
    <source>
        <dbReference type="EMBL" id="RQM11314.1"/>
    </source>
</evidence>
<name>A0A3M6VSE8_9STRA</name>
<organism evidence="2 4">
    <name type="scientific">Peronospora effusa</name>
    <dbReference type="NCBI Taxonomy" id="542832"/>
    <lineage>
        <taxon>Eukaryota</taxon>
        <taxon>Sar</taxon>
        <taxon>Stramenopiles</taxon>
        <taxon>Oomycota</taxon>
        <taxon>Peronosporomycetes</taxon>
        <taxon>Peronosporales</taxon>
        <taxon>Peronosporaceae</taxon>
        <taxon>Peronospora</taxon>
    </lineage>
</organism>
<dbReference type="VEuPathDB" id="FungiDB:DD237_000800"/>